<dbReference type="AlphaFoldDB" id="A0A1W5D1S0"/>
<dbReference type="Gene3D" id="1.10.510.10">
    <property type="entry name" value="Transferase(Phosphotransferase) domain 1"/>
    <property type="match status" value="1"/>
</dbReference>
<dbReference type="PROSITE" id="PS50011">
    <property type="entry name" value="PROTEIN_KINASE_DOM"/>
    <property type="match status" value="1"/>
</dbReference>
<keyword evidence="5 10" id="KW-0547">Nucleotide-binding</keyword>
<evidence type="ECO:0000256" key="10">
    <source>
        <dbReference type="PROSITE-ProRule" id="PRU10141"/>
    </source>
</evidence>
<dbReference type="InterPro" id="IPR050108">
    <property type="entry name" value="CDK"/>
</dbReference>
<evidence type="ECO:0000256" key="12">
    <source>
        <dbReference type="SAM" id="MobiDB-lite"/>
    </source>
</evidence>
<dbReference type="SMART" id="SM00220">
    <property type="entry name" value="S_TKc"/>
    <property type="match status" value="1"/>
</dbReference>
<reference evidence="15" key="1">
    <citation type="submission" date="2017-03" db="EMBL/GenBank/DDBJ databases">
        <authorList>
            <person name="Sharma R."/>
            <person name="Thines M."/>
        </authorList>
    </citation>
    <scope>NUCLEOTIDE SEQUENCE [LARGE SCALE GENOMIC DNA]</scope>
</reference>
<evidence type="ECO:0000256" key="3">
    <source>
        <dbReference type="ARBA" id="ARBA00022527"/>
    </source>
</evidence>
<evidence type="ECO:0000256" key="7">
    <source>
        <dbReference type="ARBA" id="ARBA00022840"/>
    </source>
</evidence>
<keyword evidence="4" id="KW-0808">Transferase</keyword>
<keyword evidence="7 10" id="KW-0067">ATP-binding</keyword>
<proteinExistence type="inferred from homology"/>
<dbReference type="InterPro" id="IPR000719">
    <property type="entry name" value="Prot_kinase_dom"/>
</dbReference>
<dbReference type="GO" id="GO:0007346">
    <property type="term" value="P:regulation of mitotic cell cycle"/>
    <property type="evidence" value="ECO:0007669"/>
    <property type="project" value="TreeGrafter"/>
</dbReference>
<comment type="similarity">
    <text evidence="1">Belongs to the protein kinase superfamily. CMGC Ser/Thr protein kinase family. CDC2/CDKX subfamily.</text>
</comment>
<evidence type="ECO:0000259" key="13">
    <source>
        <dbReference type="PROSITE" id="PS50011"/>
    </source>
</evidence>
<feature type="binding site" evidence="10">
    <location>
        <position position="60"/>
    </location>
    <ligand>
        <name>ATP</name>
        <dbReference type="ChEBI" id="CHEBI:30616"/>
    </ligand>
</feature>
<dbReference type="GO" id="GO:0004693">
    <property type="term" value="F:cyclin-dependent protein serine/threonine kinase activity"/>
    <property type="evidence" value="ECO:0007669"/>
    <property type="project" value="UniProtKB-EC"/>
</dbReference>
<dbReference type="PROSITE" id="PS00107">
    <property type="entry name" value="PROTEIN_KINASE_ATP"/>
    <property type="match status" value="1"/>
</dbReference>
<comment type="catalytic activity">
    <reaction evidence="8">
        <text>L-threonyl-[protein] + ATP = O-phospho-L-threonyl-[protein] + ADP + H(+)</text>
        <dbReference type="Rhea" id="RHEA:46608"/>
        <dbReference type="Rhea" id="RHEA-COMP:11060"/>
        <dbReference type="Rhea" id="RHEA-COMP:11605"/>
        <dbReference type="ChEBI" id="CHEBI:15378"/>
        <dbReference type="ChEBI" id="CHEBI:30013"/>
        <dbReference type="ChEBI" id="CHEBI:30616"/>
        <dbReference type="ChEBI" id="CHEBI:61977"/>
        <dbReference type="ChEBI" id="CHEBI:456216"/>
        <dbReference type="EC" id="2.7.11.22"/>
    </reaction>
</comment>
<dbReference type="PANTHER" id="PTHR24056">
    <property type="entry name" value="CELL DIVISION PROTEIN KINASE"/>
    <property type="match status" value="1"/>
</dbReference>
<evidence type="ECO:0000256" key="11">
    <source>
        <dbReference type="RuleBase" id="RU000304"/>
    </source>
</evidence>
<dbReference type="FunFam" id="3.30.200.20:FF:000124">
    <property type="entry name" value="Cyclin-dependent kinase 4"/>
    <property type="match status" value="1"/>
</dbReference>
<dbReference type="InterPro" id="IPR008271">
    <property type="entry name" value="Ser/Thr_kinase_AS"/>
</dbReference>
<evidence type="ECO:0000256" key="6">
    <source>
        <dbReference type="ARBA" id="ARBA00022777"/>
    </source>
</evidence>
<evidence type="ECO:0000256" key="2">
    <source>
        <dbReference type="ARBA" id="ARBA00012425"/>
    </source>
</evidence>
<dbReference type="SUPFAM" id="SSF56112">
    <property type="entry name" value="Protein kinase-like (PK-like)"/>
    <property type="match status" value="1"/>
</dbReference>
<organism evidence="14 15">
    <name type="scientific">Lasallia pustulata</name>
    <dbReference type="NCBI Taxonomy" id="136370"/>
    <lineage>
        <taxon>Eukaryota</taxon>
        <taxon>Fungi</taxon>
        <taxon>Dikarya</taxon>
        <taxon>Ascomycota</taxon>
        <taxon>Pezizomycotina</taxon>
        <taxon>Lecanoromycetes</taxon>
        <taxon>OSLEUM clade</taxon>
        <taxon>Umbilicariomycetidae</taxon>
        <taxon>Umbilicariales</taxon>
        <taxon>Umbilicariaceae</taxon>
        <taxon>Lasallia</taxon>
    </lineage>
</organism>
<accession>A0A1W5D1S0</accession>
<dbReference type="Proteomes" id="UP000192927">
    <property type="component" value="Unassembled WGS sequence"/>
</dbReference>
<evidence type="ECO:0000256" key="4">
    <source>
        <dbReference type="ARBA" id="ARBA00022679"/>
    </source>
</evidence>
<dbReference type="GO" id="GO:0005634">
    <property type="term" value="C:nucleus"/>
    <property type="evidence" value="ECO:0007669"/>
    <property type="project" value="TreeGrafter"/>
</dbReference>
<dbReference type="PANTHER" id="PTHR24056:SF508">
    <property type="entry name" value="CYCLIN-DEPENDENT KINASE 10"/>
    <property type="match status" value="1"/>
</dbReference>
<dbReference type="Pfam" id="PF00069">
    <property type="entry name" value="Pkinase"/>
    <property type="match status" value="1"/>
</dbReference>
<dbReference type="Gene3D" id="3.30.200.20">
    <property type="entry name" value="Phosphorylase Kinase, domain 1"/>
    <property type="match status" value="1"/>
</dbReference>
<evidence type="ECO:0000256" key="8">
    <source>
        <dbReference type="ARBA" id="ARBA00047811"/>
    </source>
</evidence>
<dbReference type="EC" id="2.7.11.22" evidence="2"/>
<dbReference type="PROSITE" id="PS00108">
    <property type="entry name" value="PROTEIN_KINASE_ST"/>
    <property type="match status" value="1"/>
</dbReference>
<name>A0A1W5D1S0_9LECA</name>
<evidence type="ECO:0000256" key="5">
    <source>
        <dbReference type="ARBA" id="ARBA00022741"/>
    </source>
</evidence>
<protein>
    <recommendedName>
        <fullName evidence="2">cyclin-dependent kinase</fullName>
        <ecNumber evidence="2">2.7.11.22</ecNumber>
    </recommendedName>
</protein>
<evidence type="ECO:0000256" key="1">
    <source>
        <dbReference type="ARBA" id="ARBA00006485"/>
    </source>
</evidence>
<dbReference type="GO" id="GO:0005524">
    <property type="term" value="F:ATP binding"/>
    <property type="evidence" value="ECO:0007669"/>
    <property type="project" value="UniProtKB-UniRule"/>
</dbReference>
<evidence type="ECO:0000256" key="9">
    <source>
        <dbReference type="ARBA" id="ARBA00048367"/>
    </source>
</evidence>
<sequence length="408" mass="45048">MNPQWTSVAGQALSLGLESGFLGSCAPISSYEKLNQLGEGAYGVVYRARDRETSEVVALKQVRMSPEEAQNGVPITALREIAILRSLRHHNIVNVLHVAVEETAMDDMYMVMEYAEQDLANLLDELRVKFSLSQVKCLFRQLLEGIDHLHKNDIIHRDVKMQNILLTAKGVLKLADFGMARPYTPRPLTPGVVTIWYRAPELLLGTKYYTPSVDLWSAGLILAELLLSAPCLPGETPIEQLALTVKLLGSPTPDDTAALSAMGCPELIKWRRESLASGRADNLERRFLGQTSTETVNFLRGLLKWDPRARWTAAEALGKGRSRFSAEAERWWKESPRAVEKELLPTYPEVRNGVTVGMACRGKDEEGGGGGTSRKEGPAAAPAATAGYVFDFGEQGALRRPAKRHRAR</sequence>
<dbReference type="InterPro" id="IPR017441">
    <property type="entry name" value="Protein_kinase_ATP_BS"/>
</dbReference>
<evidence type="ECO:0000313" key="15">
    <source>
        <dbReference type="Proteomes" id="UP000192927"/>
    </source>
</evidence>
<feature type="region of interest" description="Disordered" evidence="12">
    <location>
        <begin position="359"/>
        <end position="382"/>
    </location>
</feature>
<keyword evidence="3 11" id="KW-0723">Serine/threonine-protein kinase</keyword>
<evidence type="ECO:0000313" key="14">
    <source>
        <dbReference type="EMBL" id="SLM37067.1"/>
    </source>
</evidence>
<comment type="catalytic activity">
    <reaction evidence="9">
        <text>L-seryl-[protein] + ATP = O-phospho-L-seryl-[protein] + ADP + H(+)</text>
        <dbReference type="Rhea" id="RHEA:17989"/>
        <dbReference type="Rhea" id="RHEA-COMP:9863"/>
        <dbReference type="Rhea" id="RHEA-COMP:11604"/>
        <dbReference type="ChEBI" id="CHEBI:15378"/>
        <dbReference type="ChEBI" id="CHEBI:29999"/>
        <dbReference type="ChEBI" id="CHEBI:30616"/>
        <dbReference type="ChEBI" id="CHEBI:83421"/>
        <dbReference type="ChEBI" id="CHEBI:456216"/>
        <dbReference type="EC" id="2.7.11.22"/>
    </reaction>
</comment>
<feature type="domain" description="Protein kinase" evidence="13">
    <location>
        <begin position="31"/>
        <end position="324"/>
    </location>
</feature>
<dbReference type="EMBL" id="FWEW01001418">
    <property type="protein sequence ID" value="SLM37067.1"/>
    <property type="molecule type" value="Genomic_DNA"/>
</dbReference>
<keyword evidence="6 14" id="KW-0418">Kinase</keyword>
<keyword evidence="15" id="KW-1185">Reference proteome</keyword>
<dbReference type="FunFam" id="1.10.510.10:FF:000624">
    <property type="entry name" value="Mitogen-activated protein kinase"/>
    <property type="match status" value="1"/>
</dbReference>
<dbReference type="InterPro" id="IPR011009">
    <property type="entry name" value="Kinase-like_dom_sf"/>
</dbReference>